<sequence>MENVTIDDASTSLSYYPASAWNARSTTSPCLTCTANPEIQSFFDETFHDGTFNALPGSNDFPNVPLTASMIFNGTAVYVFCALAESSTSPDGDSDMSFYVDGTLQGTFVKTAPGIDNTYEYTVNVFSIHSLMPGLHNLSIHNGHVNGSKSLMLLDKVVYTTFNENLNQNQTTSASFPSSSSQPASANNLNNHPAMLIIVLATVIPVIISIAIIVWCMVFFMKRRKQQHQRLQTPRHRHPFTAESDSIRVVFLRSPLYSKY</sequence>
<keyword evidence="1" id="KW-0812">Transmembrane</keyword>
<reference evidence="2" key="1">
    <citation type="submission" date="2022-08" db="EMBL/GenBank/DDBJ databases">
        <authorList>
            <consortium name="DOE Joint Genome Institute"/>
            <person name="Min B."/>
            <person name="Riley R."/>
            <person name="Sierra-Patev S."/>
            <person name="Naranjo-Ortiz M."/>
            <person name="Looney B."/>
            <person name="Konkel Z."/>
            <person name="Slot J.C."/>
            <person name="Sakamoto Y."/>
            <person name="Steenwyk J.L."/>
            <person name="Rokas A."/>
            <person name="Carro J."/>
            <person name="Camarero S."/>
            <person name="Ferreira P."/>
            <person name="Molpeceres G."/>
            <person name="Ruiz-Duenas F.J."/>
            <person name="Serrano A."/>
            <person name="Henrissat B."/>
            <person name="Drula E."/>
            <person name="Hughes K.W."/>
            <person name="Mata J.L."/>
            <person name="Ishikawa N.K."/>
            <person name="Vargas-Isla R."/>
            <person name="Ushijima S."/>
            <person name="Smith C.A."/>
            <person name="Ahrendt S."/>
            <person name="Andreopoulos W."/>
            <person name="He G."/>
            <person name="Labutti K."/>
            <person name="Lipzen A."/>
            <person name="Ng V."/>
            <person name="Sandor L."/>
            <person name="Barry K."/>
            <person name="Martinez A.T."/>
            <person name="Xiao Y."/>
            <person name="Gibbons J.G."/>
            <person name="Terashima K."/>
            <person name="Hibbett D.S."/>
            <person name="Grigoriev I.V."/>
        </authorList>
    </citation>
    <scope>NUCLEOTIDE SEQUENCE</scope>
    <source>
        <strain evidence="2">TFB9207</strain>
    </source>
</reference>
<comment type="caution">
    <text evidence="2">The sequence shown here is derived from an EMBL/GenBank/DDBJ whole genome shotgun (WGS) entry which is preliminary data.</text>
</comment>
<feature type="transmembrane region" description="Helical" evidence="1">
    <location>
        <begin position="194"/>
        <end position="220"/>
    </location>
</feature>
<keyword evidence="3" id="KW-1185">Reference proteome</keyword>
<accession>A0AA38UGT9</accession>
<keyword evidence="1" id="KW-0472">Membrane</keyword>
<evidence type="ECO:0000313" key="3">
    <source>
        <dbReference type="Proteomes" id="UP001163846"/>
    </source>
</evidence>
<proteinExistence type="predicted"/>
<dbReference type="EMBL" id="MU806044">
    <property type="protein sequence ID" value="KAJ3841317.1"/>
    <property type="molecule type" value="Genomic_DNA"/>
</dbReference>
<protein>
    <submittedName>
        <fullName evidence="2">Uncharacterized protein</fullName>
    </submittedName>
</protein>
<name>A0AA38UGT9_9AGAR</name>
<dbReference type="AlphaFoldDB" id="A0AA38UGT9"/>
<organism evidence="2 3">
    <name type="scientific">Lentinula raphanica</name>
    <dbReference type="NCBI Taxonomy" id="153919"/>
    <lineage>
        <taxon>Eukaryota</taxon>
        <taxon>Fungi</taxon>
        <taxon>Dikarya</taxon>
        <taxon>Basidiomycota</taxon>
        <taxon>Agaricomycotina</taxon>
        <taxon>Agaricomycetes</taxon>
        <taxon>Agaricomycetidae</taxon>
        <taxon>Agaricales</taxon>
        <taxon>Marasmiineae</taxon>
        <taxon>Omphalotaceae</taxon>
        <taxon>Lentinula</taxon>
    </lineage>
</organism>
<dbReference type="Proteomes" id="UP001163846">
    <property type="component" value="Unassembled WGS sequence"/>
</dbReference>
<evidence type="ECO:0000256" key="1">
    <source>
        <dbReference type="SAM" id="Phobius"/>
    </source>
</evidence>
<gene>
    <name evidence="2" type="ORF">F5878DRAFT_22783</name>
</gene>
<keyword evidence="1" id="KW-1133">Transmembrane helix</keyword>
<evidence type="ECO:0000313" key="2">
    <source>
        <dbReference type="EMBL" id="KAJ3841317.1"/>
    </source>
</evidence>